<dbReference type="InterPro" id="IPR015943">
    <property type="entry name" value="WD40/YVTN_repeat-like_dom_sf"/>
</dbReference>
<dbReference type="AlphaFoldDB" id="A0A9D4ZIJ1"/>
<dbReference type="PROSITE" id="PS50082">
    <property type="entry name" value="WD_REPEATS_2"/>
    <property type="match status" value="1"/>
</dbReference>
<dbReference type="GO" id="GO:0048188">
    <property type="term" value="C:Set1C/COMPASS complex"/>
    <property type="evidence" value="ECO:0007669"/>
    <property type="project" value="InterPro"/>
</dbReference>
<dbReference type="OrthoDB" id="196858at2759"/>
<evidence type="ECO:0000256" key="1">
    <source>
        <dbReference type="ARBA" id="ARBA00004123"/>
    </source>
</evidence>
<evidence type="ECO:0000313" key="7">
    <source>
        <dbReference type="EMBL" id="KAI5074231.1"/>
    </source>
</evidence>
<dbReference type="SMART" id="SM00320">
    <property type="entry name" value="WD40"/>
    <property type="match status" value="4"/>
</dbReference>
<proteinExistence type="predicted"/>
<reference evidence="7" key="1">
    <citation type="submission" date="2021-01" db="EMBL/GenBank/DDBJ databases">
        <title>Adiantum capillus-veneris genome.</title>
        <authorList>
            <person name="Fang Y."/>
            <person name="Liao Q."/>
        </authorList>
    </citation>
    <scope>NUCLEOTIDE SEQUENCE</scope>
    <source>
        <strain evidence="7">H3</strain>
        <tissue evidence="7">Leaf</tissue>
    </source>
</reference>
<name>A0A9D4ZIJ1_ADICA</name>
<keyword evidence="2 5" id="KW-0853">WD repeat</keyword>
<keyword evidence="3" id="KW-0677">Repeat</keyword>
<gene>
    <name evidence="7" type="ORF">GOP47_0010192</name>
</gene>
<dbReference type="PANTHER" id="PTHR44040">
    <property type="entry name" value="RETINOBLASTOMA-BINDING PROTEIN 5"/>
    <property type="match status" value="1"/>
</dbReference>
<evidence type="ECO:0000256" key="4">
    <source>
        <dbReference type="ARBA" id="ARBA00023242"/>
    </source>
</evidence>
<keyword evidence="4" id="KW-0539">Nucleus</keyword>
<dbReference type="InterPro" id="IPR037850">
    <property type="entry name" value="RBBP5/Swd1"/>
</dbReference>
<dbReference type="InterPro" id="IPR001680">
    <property type="entry name" value="WD40_rpt"/>
</dbReference>
<comment type="subcellular location">
    <subcellularLocation>
        <location evidence="1">Nucleus</location>
    </subcellularLocation>
</comment>
<organism evidence="7 8">
    <name type="scientific">Adiantum capillus-veneris</name>
    <name type="common">Maidenhair fern</name>
    <dbReference type="NCBI Taxonomy" id="13818"/>
    <lineage>
        <taxon>Eukaryota</taxon>
        <taxon>Viridiplantae</taxon>
        <taxon>Streptophyta</taxon>
        <taxon>Embryophyta</taxon>
        <taxon>Tracheophyta</taxon>
        <taxon>Polypodiopsida</taxon>
        <taxon>Polypodiidae</taxon>
        <taxon>Polypodiales</taxon>
        <taxon>Pteridineae</taxon>
        <taxon>Pteridaceae</taxon>
        <taxon>Vittarioideae</taxon>
        <taxon>Adiantum</taxon>
    </lineage>
</organism>
<dbReference type="SUPFAM" id="SSF50978">
    <property type="entry name" value="WD40 repeat-like"/>
    <property type="match status" value="1"/>
</dbReference>
<keyword evidence="8" id="KW-1185">Reference proteome</keyword>
<evidence type="ECO:0000313" key="8">
    <source>
        <dbReference type="Proteomes" id="UP000886520"/>
    </source>
</evidence>
<evidence type="ECO:0000256" key="2">
    <source>
        <dbReference type="ARBA" id="ARBA00022574"/>
    </source>
</evidence>
<dbReference type="PANTHER" id="PTHR44040:SF1">
    <property type="entry name" value="RETINOBLASTOMA-BINDING PROTEIN 5"/>
    <property type="match status" value="1"/>
</dbReference>
<accession>A0A9D4ZIJ1</accession>
<protein>
    <submittedName>
        <fullName evidence="7">Uncharacterized protein</fullName>
    </submittedName>
</protein>
<evidence type="ECO:0000256" key="5">
    <source>
        <dbReference type="PROSITE-ProRule" id="PRU00221"/>
    </source>
</evidence>
<dbReference type="EMBL" id="JABFUD020000010">
    <property type="protein sequence ID" value="KAI5074231.1"/>
    <property type="molecule type" value="Genomic_DNA"/>
</dbReference>
<feature type="region of interest" description="Disordered" evidence="6">
    <location>
        <begin position="433"/>
        <end position="455"/>
    </location>
</feature>
<dbReference type="Pfam" id="PF00400">
    <property type="entry name" value="WD40"/>
    <property type="match status" value="3"/>
</dbReference>
<comment type="caution">
    <text evidence="7">The sequence shown here is derived from an EMBL/GenBank/DDBJ whole genome shotgun (WGS) entry which is preliminary data.</text>
</comment>
<dbReference type="Gene3D" id="2.130.10.10">
    <property type="entry name" value="YVTN repeat-like/Quinoprotein amine dehydrogenase"/>
    <property type="match status" value="3"/>
</dbReference>
<feature type="region of interest" description="Disordered" evidence="6">
    <location>
        <begin position="499"/>
        <end position="554"/>
    </location>
</feature>
<evidence type="ECO:0000256" key="6">
    <source>
        <dbReference type="SAM" id="MobiDB-lite"/>
    </source>
</evidence>
<dbReference type="InterPro" id="IPR036322">
    <property type="entry name" value="WD40_repeat_dom_sf"/>
</dbReference>
<feature type="repeat" description="WD" evidence="5">
    <location>
        <begin position="63"/>
        <end position="104"/>
    </location>
</feature>
<sequence length="554" mass="61296">MNLSLLDPFQNDFPEVIEEYLEQGSAKCICFNRRGTLLAVGCQDGGCVIWDFDTRGVAKELRDTSSSTLVTDVSWSKCGRYLLVAASDRSLALWDVAKGVKINTITLQQSALFVRLHPANPSLCLACPMANAPILVDITSGTTHSLAVSVPKTLDTGQLARSKSANGNSQFTPSVACFNKRGDLIFVGNSKGDVFITDTVSKQVRALLQTPGGALIRYFSMSRSGQYVLIVSNDRIIRLYEILLPVNGASQALLAMAAGQNEDEMSLEDLKRCGSQCFQYLKEFQDRVNRVHWRAACFSGDGEYVAGASAVKGEHKIHIWNSKTGQLARILEGPKEGILDLAWHPSRPIVASVSMSAGVIYIWAKDYTENWSAFAPDFKELEENEEYVEKEDEFDLMPEIEKAKPCRTDEDEEVDILTADKVAAFSDSDDSDDGLYFLPTVPLPDTPEQQTQAPQTGHIFEDSLKAEHSSPLDSERSNGVDDNKARLFEVNRPEFFSEEERAMEGQRKRKRKAVEKSSEKGNGALKSPLLTGRPKAEQRIMMTSSPSNEDCFVE</sequence>
<dbReference type="Proteomes" id="UP000886520">
    <property type="component" value="Chromosome 10"/>
</dbReference>
<evidence type="ECO:0000256" key="3">
    <source>
        <dbReference type="ARBA" id="ARBA00022737"/>
    </source>
</evidence>